<evidence type="ECO:0000313" key="2">
    <source>
        <dbReference type="EMBL" id="GAY63876.1"/>
    </source>
</evidence>
<feature type="region of interest" description="Disordered" evidence="1">
    <location>
        <begin position="118"/>
        <end position="185"/>
    </location>
</feature>
<feature type="compositionally biased region" description="Polar residues" evidence="1">
    <location>
        <begin position="383"/>
        <end position="398"/>
    </location>
</feature>
<feature type="compositionally biased region" description="Polar residues" evidence="1">
    <location>
        <begin position="288"/>
        <end position="300"/>
    </location>
</feature>
<dbReference type="Proteomes" id="UP000236630">
    <property type="component" value="Unassembled WGS sequence"/>
</dbReference>
<dbReference type="InterPro" id="IPR039300">
    <property type="entry name" value="JASON"/>
</dbReference>
<reference evidence="2 3" key="1">
    <citation type="journal article" date="2017" name="Front. Genet.">
        <title>Draft sequencing of the heterozygous diploid genome of Satsuma (Citrus unshiu Marc.) using a hybrid assembly approach.</title>
        <authorList>
            <person name="Shimizu T."/>
            <person name="Tanizawa Y."/>
            <person name="Mochizuki T."/>
            <person name="Nagasaki H."/>
            <person name="Yoshioka T."/>
            <person name="Toyoda A."/>
            <person name="Fujiyama A."/>
            <person name="Kaminuma E."/>
            <person name="Nakamura Y."/>
        </authorList>
    </citation>
    <scope>NUCLEOTIDE SEQUENCE [LARGE SCALE GENOMIC DNA]</scope>
    <source>
        <strain evidence="3">cv. Miyagawa wase</strain>
    </source>
</reference>
<evidence type="ECO:0008006" key="4">
    <source>
        <dbReference type="Google" id="ProtNLM"/>
    </source>
</evidence>
<proteinExistence type="predicted"/>
<feature type="region of interest" description="Disordered" evidence="1">
    <location>
        <begin position="503"/>
        <end position="522"/>
    </location>
</feature>
<accession>A0A2H5QGX7</accession>
<feature type="compositionally biased region" description="Polar residues" evidence="1">
    <location>
        <begin position="506"/>
        <end position="522"/>
    </location>
</feature>
<sequence length="522" mass="57548">MISSLLNHREIGRVCRLVVRFLDVTVSRAMGCFFGCFRIRDDRARISHTTRPNKHTEAVISKNRLSSLFLSEEKEESWSNDIESQRLESPEIDKSLKDEAKFLKACGTLIETPAEIRKASQKLKGSPSSGKDKESSKFHSWLPNTSITKLHLGRECDQPPSPIKLSEEWGRESPSLEHTPSSCISNAQTTGRISISSTDCNVAGNANPEVMVNSNQSGSIASASPWISGTNAQCRNKSVRFEFDSDASSSKDSSSGNISQICRKYESPDNENVSKNSPNPTPLKLSDDMQTPGTVYPTNLKSLADGNTRIRSQYVYSVWNPVESVSQLKALEEEGFDSHELSGELKESIENATPELDTGVEGSSVGKDLKVEASLSAWLKPAASTSDDNSKSTGGSSRKNSHFARNPGDRPIIGMVAAHWIEEETPQIGPKWWDGNGIPNSTNKYKENAAARTGLFSLQDQKVSWHATPFEERLEKALSEETFISQRKNIKENPVVFEDTEEADTALSQLRPSSHSKSVVSY</sequence>
<dbReference type="AlphaFoldDB" id="A0A2H5QGX7"/>
<comment type="caution">
    <text evidence="2">The sequence shown here is derived from an EMBL/GenBank/DDBJ whole genome shotgun (WGS) entry which is preliminary data.</text>
</comment>
<feature type="compositionally biased region" description="Basic and acidic residues" evidence="1">
    <location>
        <begin position="165"/>
        <end position="175"/>
    </location>
</feature>
<name>A0A2H5QGX7_CITUN</name>
<dbReference type="GO" id="GO:0007142">
    <property type="term" value="P:male meiosis II"/>
    <property type="evidence" value="ECO:0007669"/>
    <property type="project" value="InterPro"/>
</dbReference>
<dbReference type="STRING" id="55188.A0A2H5QGX7"/>
<evidence type="ECO:0000313" key="3">
    <source>
        <dbReference type="Proteomes" id="UP000236630"/>
    </source>
</evidence>
<dbReference type="PANTHER" id="PTHR33318">
    <property type="entry name" value="ASPARTYL/GLUTAMYL-TRNA(ASN/GLN) AMIDOTRANSFERASE SUBUNIT"/>
    <property type="match status" value="1"/>
</dbReference>
<evidence type="ECO:0000256" key="1">
    <source>
        <dbReference type="SAM" id="MobiDB-lite"/>
    </source>
</evidence>
<gene>
    <name evidence="2" type="ORF">CUMW_229180</name>
</gene>
<protein>
    <recommendedName>
        <fullName evidence="4">Protein JASON</fullName>
    </recommendedName>
</protein>
<feature type="region of interest" description="Disordered" evidence="1">
    <location>
        <begin position="266"/>
        <end position="300"/>
    </location>
</feature>
<dbReference type="EMBL" id="BDQV01000376">
    <property type="protein sequence ID" value="GAY63876.1"/>
    <property type="molecule type" value="Genomic_DNA"/>
</dbReference>
<dbReference type="PANTHER" id="PTHR33318:SF7">
    <property type="entry name" value="PROTEIN JASON"/>
    <property type="match status" value="1"/>
</dbReference>
<organism evidence="2 3">
    <name type="scientific">Citrus unshiu</name>
    <name type="common">Satsuma mandarin</name>
    <name type="synonym">Citrus nobilis var. unshiu</name>
    <dbReference type="NCBI Taxonomy" id="55188"/>
    <lineage>
        <taxon>Eukaryota</taxon>
        <taxon>Viridiplantae</taxon>
        <taxon>Streptophyta</taxon>
        <taxon>Embryophyta</taxon>
        <taxon>Tracheophyta</taxon>
        <taxon>Spermatophyta</taxon>
        <taxon>Magnoliopsida</taxon>
        <taxon>eudicotyledons</taxon>
        <taxon>Gunneridae</taxon>
        <taxon>Pentapetalae</taxon>
        <taxon>rosids</taxon>
        <taxon>malvids</taxon>
        <taxon>Sapindales</taxon>
        <taxon>Rutaceae</taxon>
        <taxon>Aurantioideae</taxon>
        <taxon>Citrus</taxon>
    </lineage>
</organism>
<keyword evidence="3" id="KW-1185">Reference proteome</keyword>
<feature type="region of interest" description="Disordered" evidence="1">
    <location>
        <begin position="382"/>
        <end position="410"/>
    </location>
</feature>
<feature type="compositionally biased region" description="Polar residues" evidence="1">
    <location>
        <begin position="176"/>
        <end position="185"/>
    </location>
</feature>